<sequence>MLRHYLLLTFVVALSLSQQTGAGEIHPFSRRSRRCLSDERKKLVWEEFDKWVKAHPQVSEQEVVRRQSKLNRHLDCDDPPQSDEPPTQTPASKDDLSPLHAAPEGDSSSTALLSSLPREPVAPAIHRNASGQHQLILATCLTEVTSAMEADKCRNTHNHKSLHPTWDPQPKLAPQQAADSIVLHVLVDYPVEASAIFYTRVVGPSSVQSAKYFHVKGKVFGFKFAAVESGVHKLYIRLEYADYRHTLWEGSSFAHPKYLSIDIPDSPFQINVASGNRLRSAKLRSLKEFPFCKDANRGGLWADVQQLAQVNDNKDATFQPERQHSGCPDCKNPRAVDRSTFPKTCAVQAATSKSRLTDDGYNPWYKLDAWLGRDRKTGEQCKYCRLGRKEAKQCLDKTRLTIVGDSVGMQFCSYAQCAYSGVYECGSDCTHRRNPLNLNMTKLAMECYERQEGAGPVFCVSIDNFLGESLTGGDRGIQVTKKYSQQAVKTWVSDARSRAEASTPSKTSDGEDVEVRDHLAVLAILPRSPAMCGTVEMPHMVAHEVMARASVRWV</sequence>
<feature type="signal peptide" evidence="2">
    <location>
        <begin position="1"/>
        <end position="22"/>
    </location>
</feature>
<organism evidence="3 4">
    <name type="scientific">Cymbomonas tetramitiformis</name>
    <dbReference type="NCBI Taxonomy" id="36881"/>
    <lineage>
        <taxon>Eukaryota</taxon>
        <taxon>Viridiplantae</taxon>
        <taxon>Chlorophyta</taxon>
        <taxon>Pyramimonadophyceae</taxon>
        <taxon>Pyramimonadales</taxon>
        <taxon>Pyramimonadaceae</taxon>
        <taxon>Cymbomonas</taxon>
    </lineage>
</organism>
<protein>
    <submittedName>
        <fullName evidence="3">Uncharacterized protein</fullName>
    </submittedName>
</protein>
<keyword evidence="2" id="KW-0732">Signal</keyword>
<name>A0AAE0GAN8_9CHLO</name>
<dbReference type="EMBL" id="LGRX02007540">
    <property type="protein sequence ID" value="KAK3274765.1"/>
    <property type="molecule type" value="Genomic_DNA"/>
</dbReference>
<dbReference type="AlphaFoldDB" id="A0AAE0GAN8"/>
<comment type="caution">
    <text evidence="3">The sequence shown here is derived from an EMBL/GenBank/DDBJ whole genome shotgun (WGS) entry which is preliminary data.</text>
</comment>
<evidence type="ECO:0000256" key="1">
    <source>
        <dbReference type="SAM" id="MobiDB-lite"/>
    </source>
</evidence>
<evidence type="ECO:0000313" key="4">
    <source>
        <dbReference type="Proteomes" id="UP001190700"/>
    </source>
</evidence>
<dbReference type="Proteomes" id="UP001190700">
    <property type="component" value="Unassembled WGS sequence"/>
</dbReference>
<gene>
    <name evidence="3" type="ORF">CYMTET_17073</name>
</gene>
<reference evidence="3 4" key="1">
    <citation type="journal article" date="2015" name="Genome Biol. Evol.">
        <title>Comparative Genomics of a Bacterivorous Green Alga Reveals Evolutionary Causalities and Consequences of Phago-Mixotrophic Mode of Nutrition.</title>
        <authorList>
            <person name="Burns J.A."/>
            <person name="Paasch A."/>
            <person name="Narechania A."/>
            <person name="Kim E."/>
        </authorList>
    </citation>
    <scope>NUCLEOTIDE SEQUENCE [LARGE SCALE GENOMIC DNA]</scope>
    <source>
        <strain evidence="3 4">PLY_AMNH</strain>
    </source>
</reference>
<feature type="region of interest" description="Disordered" evidence="1">
    <location>
        <begin position="72"/>
        <end position="112"/>
    </location>
</feature>
<evidence type="ECO:0000256" key="2">
    <source>
        <dbReference type="SAM" id="SignalP"/>
    </source>
</evidence>
<proteinExistence type="predicted"/>
<feature type="chain" id="PRO_5041903715" evidence="2">
    <location>
        <begin position="23"/>
        <end position="554"/>
    </location>
</feature>
<keyword evidence="4" id="KW-1185">Reference proteome</keyword>
<accession>A0AAE0GAN8</accession>
<evidence type="ECO:0000313" key="3">
    <source>
        <dbReference type="EMBL" id="KAK3274765.1"/>
    </source>
</evidence>